<protein>
    <submittedName>
        <fullName evidence="1">Uncharacterized protein</fullName>
    </submittedName>
</protein>
<dbReference type="AlphaFoldDB" id="A0A2K1I9L6"/>
<name>A0A2K1I9L6_PHYPA</name>
<organism evidence="1">
    <name type="scientific">Physcomitrium patens</name>
    <name type="common">Spreading-leaved earth moss</name>
    <name type="synonym">Physcomitrella patens</name>
    <dbReference type="NCBI Taxonomy" id="3218"/>
    <lineage>
        <taxon>Eukaryota</taxon>
        <taxon>Viridiplantae</taxon>
        <taxon>Streptophyta</taxon>
        <taxon>Embryophyta</taxon>
        <taxon>Bryophyta</taxon>
        <taxon>Bryophytina</taxon>
        <taxon>Bryopsida</taxon>
        <taxon>Funariidae</taxon>
        <taxon>Funariales</taxon>
        <taxon>Funariaceae</taxon>
        <taxon>Physcomitrium</taxon>
    </lineage>
</organism>
<accession>A0A2K1I9L6</accession>
<reference evidence="1" key="2">
    <citation type="journal article" date="2018" name="Plant J.">
        <title>The Physcomitrella patens chromosome-scale assembly reveals moss genome structure and evolution.</title>
        <authorList>
            <person name="Lang D."/>
            <person name="Ullrich K.K."/>
            <person name="Murat F."/>
            <person name="Fuchs J."/>
            <person name="Jenkins J."/>
            <person name="Haas F.B."/>
            <person name="Piednoel M."/>
            <person name="Gundlach H."/>
            <person name="Van Bel M."/>
            <person name="Meyberg R."/>
            <person name="Vives C."/>
            <person name="Morata J."/>
            <person name="Symeonidi A."/>
            <person name="Hiss M."/>
            <person name="Muchero W."/>
            <person name="Kamisugi Y."/>
            <person name="Saleh O."/>
            <person name="Blanc G."/>
            <person name="Decker E.L."/>
            <person name="van Gessel N."/>
            <person name="Grimwood J."/>
            <person name="Hayes R.D."/>
            <person name="Graham S.W."/>
            <person name="Gunter L.E."/>
            <person name="McDaniel S.F."/>
            <person name="Hoernstein S.N.W."/>
            <person name="Larsson A."/>
            <person name="Li F.W."/>
            <person name="Perroud P.F."/>
            <person name="Phillips J."/>
            <person name="Ranjan P."/>
            <person name="Rokshar D.S."/>
            <person name="Rothfels C.J."/>
            <person name="Schneider L."/>
            <person name="Shu S."/>
            <person name="Stevenson D.W."/>
            <person name="Thummler F."/>
            <person name="Tillich M."/>
            <person name="Villarreal Aguilar J.C."/>
            <person name="Widiez T."/>
            <person name="Wong G.K."/>
            <person name="Wymore A."/>
            <person name="Zhang Y."/>
            <person name="Zimmer A.D."/>
            <person name="Quatrano R.S."/>
            <person name="Mayer K.F.X."/>
            <person name="Goodstein D."/>
            <person name="Casacuberta J.M."/>
            <person name="Vandepoele K."/>
            <person name="Reski R."/>
            <person name="Cuming A.C."/>
            <person name="Tuskan G.A."/>
            <person name="Maumus F."/>
            <person name="Salse J."/>
            <person name="Schmutz J."/>
            <person name="Rensing S.A."/>
        </authorList>
    </citation>
    <scope>NUCLEOTIDE SEQUENCE [LARGE SCALE GENOMIC DNA]</scope>
</reference>
<dbReference type="EMBL" id="ABEU02000282">
    <property type="protein sequence ID" value="PNR25966.1"/>
    <property type="molecule type" value="Genomic_DNA"/>
</dbReference>
<dbReference type="PaxDb" id="3218-PP1S116_139V6.1"/>
<comment type="caution">
    <text evidence="1">The sequence shown here is derived from an EMBL/GenBank/DDBJ whole genome shotgun (WGS) entry which is preliminary data.</text>
</comment>
<sequence>MPLNYHYKSLGILLVTMKHSRFLSTSAQQTRKDTMAFRRSLHGRTGYLLLLLSFPPILRHYYPLQPRCPKPLKLSPQFQARNNSCGIEGMSASST</sequence>
<gene>
    <name evidence="1" type="ORF">PHYPA_031265</name>
</gene>
<proteinExistence type="predicted"/>
<dbReference type="InParanoid" id="A0A2K1I9L6"/>
<evidence type="ECO:0000313" key="1">
    <source>
        <dbReference type="EMBL" id="PNR25966.1"/>
    </source>
</evidence>
<reference evidence="1" key="1">
    <citation type="journal article" date="2008" name="Science">
        <title>The Physcomitrella genome reveals evolutionary insights into the conquest of land by plants.</title>
        <authorList>
            <person name="Rensing S."/>
            <person name="Lang D."/>
            <person name="Zimmer A."/>
            <person name="Terry A."/>
            <person name="Salamov A."/>
            <person name="Shapiro H."/>
            <person name="Nishiyama T."/>
            <person name="Perroud P.-F."/>
            <person name="Lindquist E."/>
            <person name="Kamisugi Y."/>
            <person name="Tanahashi T."/>
            <person name="Sakakibara K."/>
            <person name="Fujita T."/>
            <person name="Oishi K."/>
            <person name="Shin-I T."/>
            <person name="Kuroki Y."/>
            <person name="Toyoda A."/>
            <person name="Suzuki Y."/>
            <person name="Hashimoto A."/>
            <person name="Yamaguchi K."/>
            <person name="Sugano A."/>
            <person name="Kohara Y."/>
            <person name="Fujiyama A."/>
            <person name="Anterola A."/>
            <person name="Aoki S."/>
            <person name="Ashton N."/>
            <person name="Barbazuk W.B."/>
            <person name="Barker E."/>
            <person name="Bennetzen J."/>
            <person name="Bezanilla M."/>
            <person name="Blankenship R."/>
            <person name="Cho S.H."/>
            <person name="Dutcher S."/>
            <person name="Estelle M."/>
            <person name="Fawcett J.A."/>
            <person name="Gundlach H."/>
            <person name="Hanada K."/>
            <person name="Heyl A."/>
            <person name="Hicks K.A."/>
            <person name="Hugh J."/>
            <person name="Lohr M."/>
            <person name="Mayer K."/>
            <person name="Melkozernov A."/>
            <person name="Murata T."/>
            <person name="Nelson D."/>
            <person name="Pils B."/>
            <person name="Prigge M."/>
            <person name="Reiss B."/>
            <person name="Renner T."/>
            <person name="Rombauts S."/>
            <person name="Rushton P."/>
            <person name="Sanderfoot A."/>
            <person name="Schween G."/>
            <person name="Shiu S.-H."/>
            <person name="Stueber K."/>
            <person name="Theodoulou F.L."/>
            <person name="Tu H."/>
            <person name="Van de Peer Y."/>
            <person name="Verrier P.J."/>
            <person name="Waters E."/>
            <person name="Wood A."/>
            <person name="Yang L."/>
            <person name="Cove D."/>
            <person name="Cuming A."/>
            <person name="Hasebe M."/>
            <person name="Lucas S."/>
            <person name="Mishler D.B."/>
            <person name="Reski R."/>
            <person name="Grigoriev I."/>
            <person name="Quatrano R.S."/>
            <person name="Boore J.L."/>
        </authorList>
    </citation>
    <scope>NUCLEOTIDE SEQUENCE [LARGE SCALE GENOMIC DNA]</scope>
</reference>